<keyword evidence="5" id="KW-1185">Reference proteome</keyword>
<evidence type="ECO:0000313" key="5">
    <source>
        <dbReference type="Proteomes" id="UP000009888"/>
    </source>
</evidence>
<dbReference type="Gene3D" id="3.40.1650.10">
    <property type="entry name" value="RbsD-like domain"/>
    <property type="match status" value="1"/>
</dbReference>
<dbReference type="GO" id="GO:0062193">
    <property type="term" value="F:D-ribose pyranase activity"/>
    <property type="evidence" value="ECO:0007669"/>
    <property type="project" value="UniProtKB-EC"/>
</dbReference>
<dbReference type="HOGENOM" id="CLU_120075_1_0_11"/>
<dbReference type="eggNOG" id="COG4154">
    <property type="taxonomic scope" value="Bacteria"/>
</dbReference>
<dbReference type="PATRIC" id="fig|883066.3.peg.106"/>
<dbReference type="Proteomes" id="UP000009888">
    <property type="component" value="Unassembled WGS sequence"/>
</dbReference>
<evidence type="ECO:0000313" key="4">
    <source>
        <dbReference type="EMBL" id="EKU96015.1"/>
    </source>
</evidence>
<gene>
    <name evidence="4" type="ORF">HMPREF9233_00103</name>
</gene>
<dbReference type="Pfam" id="PF05025">
    <property type="entry name" value="RbsD_FucU"/>
    <property type="match status" value="1"/>
</dbReference>
<accession>K9F3H7</accession>
<dbReference type="InterPro" id="IPR007721">
    <property type="entry name" value="RbsD_FucU"/>
</dbReference>
<name>K9F3H7_9ACTO</name>
<keyword evidence="2" id="KW-0413">Isomerase</keyword>
<evidence type="ECO:0000256" key="2">
    <source>
        <dbReference type="ARBA" id="ARBA00023235"/>
    </source>
</evidence>
<dbReference type="GO" id="GO:0042806">
    <property type="term" value="F:fucose binding"/>
    <property type="evidence" value="ECO:0007669"/>
    <property type="project" value="TreeGrafter"/>
</dbReference>
<proteinExistence type="predicted"/>
<sequence length="141" mass="15644">MLKGISPAISPALLKVLAEMGHGDELTLADANYPQVGSADLIIRADGVGIPELLAGILEIFPLDFYNDWQYGLMRPVGDDPRPDIWDTYRGIIDQEYPAAEVKLFERFEFYKHAKTSYVTVLTGETAQYGNVILKKGVVLL</sequence>
<dbReference type="EMBL" id="AGWL01000001">
    <property type="protein sequence ID" value="EKU96015.1"/>
    <property type="molecule type" value="Genomic_DNA"/>
</dbReference>
<reference evidence="4 5" key="1">
    <citation type="submission" date="2012-09" db="EMBL/GenBank/DDBJ databases">
        <title>The Genome Sequence of Actinobaculum massiliae ACS-171-V-COL2.</title>
        <authorList>
            <consortium name="The Broad Institute Genome Sequencing Platform"/>
            <person name="Earl A."/>
            <person name="Ward D."/>
            <person name="Feldgarden M."/>
            <person name="Gevers D."/>
            <person name="Saerens B."/>
            <person name="Vaneechoutte M."/>
            <person name="Walker B."/>
            <person name="Young S.K."/>
            <person name="Zeng Q."/>
            <person name="Gargeya S."/>
            <person name="Fitzgerald M."/>
            <person name="Haas B."/>
            <person name="Abouelleil A."/>
            <person name="Alvarado L."/>
            <person name="Arachchi H.M."/>
            <person name="Berlin A."/>
            <person name="Chapman S.B."/>
            <person name="Goldberg J."/>
            <person name="Griggs A."/>
            <person name="Gujja S."/>
            <person name="Hansen M."/>
            <person name="Howarth C."/>
            <person name="Imamovic A."/>
            <person name="Larimer J."/>
            <person name="McCowen C."/>
            <person name="Montmayeur A."/>
            <person name="Murphy C."/>
            <person name="Neiman D."/>
            <person name="Pearson M."/>
            <person name="Priest M."/>
            <person name="Roberts A."/>
            <person name="Saif S."/>
            <person name="Shea T."/>
            <person name="Sisk P."/>
            <person name="Sykes S."/>
            <person name="Wortman J."/>
            <person name="Nusbaum C."/>
            <person name="Birren B."/>
        </authorList>
    </citation>
    <scope>NUCLEOTIDE SEQUENCE [LARGE SCALE GENOMIC DNA]</scope>
    <source>
        <strain evidence="5">ACS-171-V-Col2</strain>
    </source>
</reference>
<organism evidence="4 5">
    <name type="scientific">Actinobaculum massiliense ACS-171-V-Col2</name>
    <dbReference type="NCBI Taxonomy" id="883066"/>
    <lineage>
        <taxon>Bacteria</taxon>
        <taxon>Bacillati</taxon>
        <taxon>Actinomycetota</taxon>
        <taxon>Actinomycetes</taxon>
        <taxon>Actinomycetales</taxon>
        <taxon>Actinomycetaceae</taxon>
        <taxon>Actinobaculum</taxon>
    </lineage>
</organism>
<dbReference type="PANTHER" id="PTHR31690:SF4">
    <property type="entry name" value="FUCOSE MUTAROTASE"/>
    <property type="match status" value="1"/>
</dbReference>
<comment type="catalytic activity">
    <reaction evidence="1">
        <text>beta-D-ribopyranose = beta-D-ribofuranose</text>
        <dbReference type="Rhea" id="RHEA:25432"/>
        <dbReference type="ChEBI" id="CHEBI:27476"/>
        <dbReference type="ChEBI" id="CHEBI:47002"/>
        <dbReference type="EC" id="5.4.99.62"/>
    </reaction>
</comment>
<dbReference type="GO" id="GO:0036373">
    <property type="term" value="F:L-fucose mutarotase activity"/>
    <property type="evidence" value="ECO:0007669"/>
    <property type="project" value="UniProtKB-EC"/>
</dbReference>
<dbReference type="PANTHER" id="PTHR31690">
    <property type="entry name" value="FUCOSE MUTAROTASE"/>
    <property type="match status" value="1"/>
</dbReference>
<dbReference type="InterPro" id="IPR050443">
    <property type="entry name" value="RbsD/FucU_mutarotase"/>
</dbReference>
<dbReference type="SUPFAM" id="SSF102546">
    <property type="entry name" value="RbsD-like"/>
    <property type="match status" value="1"/>
</dbReference>
<dbReference type="InterPro" id="IPR023750">
    <property type="entry name" value="RbsD-like_sf"/>
</dbReference>
<evidence type="ECO:0000256" key="1">
    <source>
        <dbReference type="ARBA" id="ARBA00000223"/>
    </source>
</evidence>
<dbReference type="RefSeq" id="WP_007000321.1">
    <property type="nucleotide sequence ID" value="NZ_JH992955.1"/>
</dbReference>
<protein>
    <submittedName>
        <fullName evidence="4">Uncharacterized protein</fullName>
    </submittedName>
</protein>
<comment type="catalytic activity">
    <reaction evidence="3">
        <text>alpha-L-fucose = beta-L-fucose</text>
        <dbReference type="Rhea" id="RHEA:25580"/>
        <dbReference type="ChEBI" id="CHEBI:42548"/>
        <dbReference type="ChEBI" id="CHEBI:42589"/>
        <dbReference type="EC" id="5.1.3.29"/>
    </reaction>
</comment>
<dbReference type="GO" id="GO:0006004">
    <property type="term" value="P:fucose metabolic process"/>
    <property type="evidence" value="ECO:0007669"/>
    <property type="project" value="TreeGrafter"/>
</dbReference>
<evidence type="ECO:0000256" key="3">
    <source>
        <dbReference type="ARBA" id="ARBA00036324"/>
    </source>
</evidence>
<dbReference type="AlphaFoldDB" id="K9F3H7"/>
<dbReference type="STRING" id="202789.GCA_001457435_00175"/>
<comment type="caution">
    <text evidence="4">The sequence shown here is derived from an EMBL/GenBank/DDBJ whole genome shotgun (WGS) entry which is preliminary data.</text>
</comment>